<comment type="catalytic activity">
    <reaction evidence="1">
        <text>2-phosphoglycolate + H2O = glycolate + phosphate</text>
        <dbReference type="Rhea" id="RHEA:14369"/>
        <dbReference type="ChEBI" id="CHEBI:15377"/>
        <dbReference type="ChEBI" id="CHEBI:29805"/>
        <dbReference type="ChEBI" id="CHEBI:43474"/>
        <dbReference type="ChEBI" id="CHEBI:58033"/>
        <dbReference type="EC" id="3.1.3.18"/>
    </reaction>
</comment>
<accession>A0A939B8Y4</accession>
<dbReference type="NCBIfam" id="TIGR01509">
    <property type="entry name" value="HAD-SF-IA-v3"/>
    <property type="match status" value="1"/>
</dbReference>
<dbReference type="SFLD" id="SFLDG01129">
    <property type="entry name" value="C1.5:_HAD__Beta-PGM__Phosphata"/>
    <property type="match status" value="1"/>
</dbReference>
<dbReference type="GO" id="GO:0008967">
    <property type="term" value="F:phosphoglycolate phosphatase activity"/>
    <property type="evidence" value="ECO:0007669"/>
    <property type="project" value="UniProtKB-EC"/>
</dbReference>
<reference evidence="5" key="1">
    <citation type="submission" date="2020-08" db="EMBL/GenBank/DDBJ databases">
        <authorList>
            <person name="Cejkova D."/>
            <person name="Kubasova T."/>
            <person name="Jahodarova E."/>
            <person name="Rychlik I."/>
        </authorList>
    </citation>
    <scope>NUCLEOTIDE SEQUENCE</scope>
    <source>
        <strain evidence="5">An824</strain>
    </source>
</reference>
<organism evidence="5 6">
    <name type="scientific">Marseilla massiliensis</name>
    <dbReference type="NCBI Taxonomy" id="1841864"/>
    <lineage>
        <taxon>Bacteria</taxon>
        <taxon>Pseudomonadati</taxon>
        <taxon>Bacteroidota</taxon>
        <taxon>Bacteroidia</taxon>
        <taxon>Bacteroidales</taxon>
        <taxon>Prevotellaceae</taxon>
        <taxon>Marseilla</taxon>
    </lineage>
</organism>
<evidence type="ECO:0000313" key="6">
    <source>
        <dbReference type="Proteomes" id="UP000706891"/>
    </source>
</evidence>
<protein>
    <recommendedName>
        <fullName evidence="4">phosphoglycolate phosphatase</fullName>
        <ecNumber evidence="4">3.1.3.18</ecNumber>
    </recommendedName>
</protein>
<dbReference type="Proteomes" id="UP000706891">
    <property type="component" value="Unassembled WGS sequence"/>
</dbReference>
<dbReference type="InterPro" id="IPR041492">
    <property type="entry name" value="HAD_2"/>
</dbReference>
<dbReference type="GO" id="GO:0006281">
    <property type="term" value="P:DNA repair"/>
    <property type="evidence" value="ECO:0007669"/>
    <property type="project" value="TreeGrafter"/>
</dbReference>
<dbReference type="InterPro" id="IPR036412">
    <property type="entry name" value="HAD-like_sf"/>
</dbReference>
<comment type="pathway">
    <text evidence="2">Organic acid metabolism; glycolate biosynthesis; glycolate from 2-phosphoglycolate: step 1/1.</text>
</comment>
<comment type="similarity">
    <text evidence="3">Belongs to the HAD-like hydrolase superfamily. CbbY/CbbZ/Gph/YieH family.</text>
</comment>
<keyword evidence="5" id="KW-0378">Hydrolase</keyword>
<dbReference type="Gene3D" id="3.40.50.1000">
    <property type="entry name" value="HAD superfamily/HAD-like"/>
    <property type="match status" value="1"/>
</dbReference>
<evidence type="ECO:0000256" key="4">
    <source>
        <dbReference type="ARBA" id="ARBA00013078"/>
    </source>
</evidence>
<dbReference type="SUPFAM" id="SSF56784">
    <property type="entry name" value="HAD-like"/>
    <property type="match status" value="1"/>
</dbReference>
<reference evidence="5" key="2">
    <citation type="journal article" date="2021" name="Sci. Rep.">
        <title>The distribution of antibiotic resistance genes in chicken gut microbiota commensals.</title>
        <authorList>
            <person name="Juricova H."/>
            <person name="Matiasovicova J."/>
            <person name="Kubasova T."/>
            <person name="Cejkova D."/>
            <person name="Rychlik I."/>
        </authorList>
    </citation>
    <scope>NUCLEOTIDE SEQUENCE</scope>
    <source>
        <strain evidence="5">An824</strain>
    </source>
</reference>
<sequence length="219" mass="24020">MSNKLKSIILDFDGTIGDTRRLIVRTMQQTIAELGLESRTDDECAAMIGLPLKQTFTDLILMDDATGDLCAATYRRIFDVNNTPDAVPMFPGVGETIRKMHSAGLLVTIASSRFRTSLADFVNRMGLSEYIPYMLGAGDVEHAKPAPDMVLKTLADNGLRPENAIVVGDTVYDIRMAHAAGVSAVGVTYGNGHRADLEKERAEWIIDDFRELEGILEVQ</sequence>
<dbReference type="InterPro" id="IPR023214">
    <property type="entry name" value="HAD_sf"/>
</dbReference>
<dbReference type="InterPro" id="IPR006439">
    <property type="entry name" value="HAD-SF_hydro_IA"/>
</dbReference>
<dbReference type="Gene3D" id="1.10.150.240">
    <property type="entry name" value="Putative phosphatase, domain 2"/>
    <property type="match status" value="1"/>
</dbReference>
<dbReference type="SFLD" id="SFLDS00003">
    <property type="entry name" value="Haloacid_Dehalogenase"/>
    <property type="match status" value="1"/>
</dbReference>
<dbReference type="NCBIfam" id="TIGR01549">
    <property type="entry name" value="HAD-SF-IA-v1"/>
    <property type="match status" value="1"/>
</dbReference>
<evidence type="ECO:0000256" key="1">
    <source>
        <dbReference type="ARBA" id="ARBA00000830"/>
    </source>
</evidence>
<dbReference type="RefSeq" id="WP_205106039.1">
    <property type="nucleotide sequence ID" value="NZ_JACJJG010000182.1"/>
</dbReference>
<dbReference type="GO" id="GO:0005829">
    <property type="term" value="C:cytosol"/>
    <property type="evidence" value="ECO:0007669"/>
    <property type="project" value="TreeGrafter"/>
</dbReference>
<dbReference type="EC" id="3.1.3.18" evidence="4"/>
<dbReference type="Pfam" id="PF13419">
    <property type="entry name" value="HAD_2"/>
    <property type="match status" value="1"/>
</dbReference>
<dbReference type="AlphaFoldDB" id="A0A939B8Y4"/>
<dbReference type="PANTHER" id="PTHR43434:SF1">
    <property type="entry name" value="PHOSPHOGLYCOLATE PHOSPHATASE"/>
    <property type="match status" value="1"/>
</dbReference>
<name>A0A939B8Y4_9BACT</name>
<evidence type="ECO:0000313" key="5">
    <source>
        <dbReference type="EMBL" id="MBM6674997.1"/>
    </source>
</evidence>
<dbReference type="EMBL" id="JACJJG010000182">
    <property type="protein sequence ID" value="MBM6674997.1"/>
    <property type="molecule type" value="Genomic_DNA"/>
</dbReference>
<comment type="caution">
    <text evidence="5">The sequence shown here is derived from an EMBL/GenBank/DDBJ whole genome shotgun (WGS) entry which is preliminary data.</text>
</comment>
<dbReference type="InterPro" id="IPR050155">
    <property type="entry name" value="HAD-like_hydrolase_sf"/>
</dbReference>
<gene>
    <name evidence="5" type="ORF">H6A34_14130</name>
</gene>
<keyword evidence="6" id="KW-1185">Reference proteome</keyword>
<dbReference type="InterPro" id="IPR023198">
    <property type="entry name" value="PGP-like_dom2"/>
</dbReference>
<evidence type="ECO:0000256" key="2">
    <source>
        <dbReference type="ARBA" id="ARBA00004818"/>
    </source>
</evidence>
<dbReference type="SFLD" id="SFLDG01135">
    <property type="entry name" value="C1.5.6:_HAD__Beta-PGM__Phospha"/>
    <property type="match status" value="1"/>
</dbReference>
<evidence type="ECO:0000256" key="3">
    <source>
        <dbReference type="ARBA" id="ARBA00006171"/>
    </source>
</evidence>
<dbReference type="PANTHER" id="PTHR43434">
    <property type="entry name" value="PHOSPHOGLYCOLATE PHOSPHATASE"/>
    <property type="match status" value="1"/>
</dbReference>
<proteinExistence type="inferred from homology"/>